<dbReference type="Gene3D" id="1.10.10.60">
    <property type="entry name" value="Homeodomain-like"/>
    <property type="match status" value="1"/>
</dbReference>
<accession>A0A9N9J900</accession>
<dbReference type="OrthoDB" id="2425284at2759"/>
<protein>
    <submittedName>
        <fullName evidence="1">6575_t:CDS:1</fullName>
    </submittedName>
</protein>
<comment type="caution">
    <text evidence="1">The sequence shown here is derived from an EMBL/GenBank/DDBJ whole genome shotgun (WGS) entry which is preliminary data.</text>
</comment>
<gene>
    <name evidence="1" type="ORF">CPELLU_LOCUS15829</name>
</gene>
<dbReference type="AlphaFoldDB" id="A0A9N9J900"/>
<dbReference type="EMBL" id="CAJVQA010021669">
    <property type="protein sequence ID" value="CAG8770172.1"/>
    <property type="molecule type" value="Genomic_DNA"/>
</dbReference>
<dbReference type="Proteomes" id="UP000789759">
    <property type="component" value="Unassembled WGS sequence"/>
</dbReference>
<keyword evidence="2" id="KW-1185">Reference proteome</keyword>
<name>A0A9N9J900_9GLOM</name>
<organism evidence="1 2">
    <name type="scientific">Cetraspora pellucida</name>
    <dbReference type="NCBI Taxonomy" id="1433469"/>
    <lineage>
        <taxon>Eukaryota</taxon>
        <taxon>Fungi</taxon>
        <taxon>Fungi incertae sedis</taxon>
        <taxon>Mucoromycota</taxon>
        <taxon>Glomeromycotina</taxon>
        <taxon>Glomeromycetes</taxon>
        <taxon>Diversisporales</taxon>
        <taxon>Gigasporaceae</taxon>
        <taxon>Cetraspora</taxon>
    </lineage>
</organism>
<sequence length="81" mass="9370">MNKIKNCKESSSTNIKKRITLTGAQKKKLYEKKYNNPNLKGVKLAKEYGISLKDDSTLIQAKHQRKPDYPDLEEVMSIWAE</sequence>
<reference evidence="1" key="1">
    <citation type="submission" date="2021-06" db="EMBL/GenBank/DDBJ databases">
        <authorList>
            <person name="Kallberg Y."/>
            <person name="Tangrot J."/>
            <person name="Rosling A."/>
        </authorList>
    </citation>
    <scope>NUCLEOTIDE SEQUENCE</scope>
    <source>
        <strain evidence="1">FL966</strain>
    </source>
</reference>
<evidence type="ECO:0000313" key="1">
    <source>
        <dbReference type="EMBL" id="CAG8770172.1"/>
    </source>
</evidence>
<evidence type="ECO:0000313" key="2">
    <source>
        <dbReference type="Proteomes" id="UP000789759"/>
    </source>
</evidence>
<proteinExistence type="predicted"/>